<dbReference type="PROSITE" id="PS50838">
    <property type="entry name" value="MAGE"/>
    <property type="match status" value="1"/>
</dbReference>
<protein>
    <recommendedName>
        <fullName evidence="2">MAGE domain-containing protein</fullName>
    </recommendedName>
</protein>
<keyword evidence="4" id="KW-1185">Reference proteome</keyword>
<dbReference type="HOGENOM" id="CLU_027982_0_1_1"/>
<dbReference type="STRING" id="240176.A8P251"/>
<dbReference type="InParanoid" id="A8P251"/>
<dbReference type="PANTHER" id="PTHR11736:SF14">
    <property type="entry name" value="NSE3 HOMOLOG, SMC5-SMC6 COMPLEX COMPONENT"/>
    <property type="match status" value="1"/>
</dbReference>
<dbReference type="Pfam" id="PF01454">
    <property type="entry name" value="MAGE"/>
    <property type="match status" value="1"/>
</dbReference>
<feature type="compositionally biased region" description="Acidic residues" evidence="1">
    <location>
        <begin position="395"/>
        <end position="406"/>
    </location>
</feature>
<comment type="caution">
    <text evidence="3">The sequence shown here is derived from an EMBL/GenBank/DDBJ whole genome shotgun (WGS) entry which is preliminary data.</text>
</comment>
<dbReference type="Proteomes" id="UP000001861">
    <property type="component" value="Unassembled WGS sequence"/>
</dbReference>
<dbReference type="OrthoDB" id="205198at2759"/>
<feature type="region of interest" description="Disordered" evidence="1">
    <location>
        <begin position="223"/>
        <end position="243"/>
    </location>
</feature>
<dbReference type="OMA" id="VWEWRWG"/>
<gene>
    <name evidence="3" type="ORF">CC1G_07987</name>
</gene>
<dbReference type="KEGG" id="cci:CC1G_07987"/>
<evidence type="ECO:0000313" key="4">
    <source>
        <dbReference type="Proteomes" id="UP000001861"/>
    </source>
</evidence>
<evidence type="ECO:0000256" key="1">
    <source>
        <dbReference type="SAM" id="MobiDB-lite"/>
    </source>
</evidence>
<dbReference type="InterPro" id="IPR037445">
    <property type="entry name" value="MAGE"/>
</dbReference>
<feature type="domain" description="MAGE" evidence="2">
    <location>
        <begin position="91"/>
        <end position="151"/>
    </location>
</feature>
<dbReference type="InterPro" id="IPR041898">
    <property type="entry name" value="MAGE_WH1"/>
</dbReference>
<dbReference type="eggNOG" id="ENOG502S6JM">
    <property type="taxonomic scope" value="Eukaryota"/>
</dbReference>
<dbReference type="PANTHER" id="PTHR11736">
    <property type="entry name" value="MELANOMA-ASSOCIATED ANTIGEN MAGE ANTIGEN"/>
    <property type="match status" value="1"/>
</dbReference>
<feature type="compositionally biased region" description="Polar residues" evidence="1">
    <location>
        <begin position="7"/>
        <end position="41"/>
    </location>
</feature>
<dbReference type="EMBL" id="AACS02000013">
    <property type="protein sequence ID" value="EAU83614.2"/>
    <property type="molecule type" value="Genomic_DNA"/>
</dbReference>
<feature type="compositionally biased region" description="Basic and acidic residues" evidence="1">
    <location>
        <begin position="355"/>
        <end position="364"/>
    </location>
</feature>
<name>A8P251_COPC7</name>
<feature type="region of interest" description="Disordered" evidence="1">
    <location>
        <begin position="1"/>
        <end position="64"/>
    </location>
</feature>
<dbReference type="InterPro" id="IPR002190">
    <property type="entry name" value="MHD_dom"/>
</dbReference>
<dbReference type="AlphaFoldDB" id="A8P251"/>
<organism evidence="3 4">
    <name type="scientific">Coprinopsis cinerea (strain Okayama-7 / 130 / ATCC MYA-4618 / FGSC 9003)</name>
    <name type="common">Inky cap fungus</name>
    <name type="synonym">Hormographiella aspergillata</name>
    <dbReference type="NCBI Taxonomy" id="240176"/>
    <lineage>
        <taxon>Eukaryota</taxon>
        <taxon>Fungi</taxon>
        <taxon>Dikarya</taxon>
        <taxon>Basidiomycota</taxon>
        <taxon>Agaricomycotina</taxon>
        <taxon>Agaricomycetes</taxon>
        <taxon>Agaricomycetidae</taxon>
        <taxon>Agaricales</taxon>
        <taxon>Agaricineae</taxon>
        <taxon>Psathyrellaceae</taxon>
        <taxon>Coprinopsis</taxon>
    </lineage>
</organism>
<dbReference type="GO" id="GO:0005634">
    <property type="term" value="C:nucleus"/>
    <property type="evidence" value="ECO:0007669"/>
    <property type="project" value="TreeGrafter"/>
</dbReference>
<evidence type="ECO:0000259" key="2">
    <source>
        <dbReference type="PROSITE" id="PS50838"/>
    </source>
</evidence>
<proteinExistence type="predicted"/>
<feature type="compositionally biased region" description="Polar residues" evidence="1">
    <location>
        <begin position="162"/>
        <end position="175"/>
    </location>
</feature>
<feature type="region of interest" description="Disordered" evidence="1">
    <location>
        <begin position="162"/>
        <end position="183"/>
    </location>
</feature>
<dbReference type="SMART" id="SM01373">
    <property type="entry name" value="MAGE"/>
    <property type="match status" value="1"/>
</dbReference>
<dbReference type="RefSeq" id="XP_001838246.2">
    <property type="nucleotide sequence ID" value="XM_001838194.2"/>
</dbReference>
<reference evidence="3 4" key="1">
    <citation type="journal article" date="2010" name="Proc. Natl. Acad. Sci. U.S.A.">
        <title>Insights into evolution of multicellular fungi from the assembled chromosomes of the mushroom Coprinopsis cinerea (Coprinus cinereus).</title>
        <authorList>
            <person name="Stajich J.E."/>
            <person name="Wilke S.K."/>
            <person name="Ahren D."/>
            <person name="Au C.H."/>
            <person name="Birren B.W."/>
            <person name="Borodovsky M."/>
            <person name="Burns C."/>
            <person name="Canback B."/>
            <person name="Casselton L.A."/>
            <person name="Cheng C.K."/>
            <person name="Deng J."/>
            <person name="Dietrich F.S."/>
            <person name="Fargo D.C."/>
            <person name="Farman M.L."/>
            <person name="Gathman A.C."/>
            <person name="Goldberg J."/>
            <person name="Guigo R."/>
            <person name="Hoegger P.J."/>
            <person name="Hooker J.B."/>
            <person name="Huggins A."/>
            <person name="James T.Y."/>
            <person name="Kamada T."/>
            <person name="Kilaru S."/>
            <person name="Kodira C."/>
            <person name="Kues U."/>
            <person name="Kupfer D."/>
            <person name="Kwan H.S."/>
            <person name="Lomsadze A."/>
            <person name="Li W."/>
            <person name="Lilly W.W."/>
            <person name="Ma L.J."/>
            <person name="Mackey A.J."/>
            <person name="Manning G."/>
            <person name="Martin F."/>
            <person name="Muraguchi H."/>
            <person name="Natvig D.O."/>
            <person name="Palmerini H."/>
            <person name="Ramesh M.A."/>
            <person name="Rehmeyer C.J."/>
            <person name="Roe B.A."/>
            <person name="Shenoy N."/>
            <person name="Stanke M."/>
            <person name="Ter-Hovhannisyan V."/>
            <person name="Tunlid A."/>
            <person name="Velagapudi R."/>
            <person name="Vision T.J."/>
            <person name="Zeng Q."/>
            <person name="Zolan M.E."/>
            <person name="Pukkila P.J."/>
        </authorList>
    </citation>
    <scope>NUCLEOTIDE SEQUENCE [LARGE SCALE GENOMIC DNA]</scope>
    <source>
        <strain evidence="4">Okayama-7 / 130 / ATCC MYA-4618 / FGSC 9003</strain>
    </source>
</reference>
<accession>A8P251</accession>
<feature type="compositionally biased region" description="Acidic residues" evidence="1">
    <location>
        <begin position="42"/>
        <end position="54"/>
    </location>
</feature>
<dbReference type="GeneID" id="6014822"/>
<dbReference type="GO" id="GO:0006281">
    <property type="term" value="P:DNA repair"/>
    <property type="evidence" value="ECO:0007669"/>
    <property type="project" value="TreeGrafter"/>
</dbReference>
<feature type="region of interest" description="Disordered" evidence="1">
    <location>
        <begin position="338"/>
        <end position="364"/>
    </location>
</feature>
<feature type="compositionally biased region" description="Basic and acidic residues" evidence="1">
    <location>
        <begin position="426"/>
        <end position="439"/>
    </location>
</feature>
<feature type="region of interest" description="Disordered" evidence="1">
    <location>
        <begin position="394"/>
        <end position="450"/>
    </location>
</feature>
<feature type="compositionally biased region" description="Acidic residues" evidence="1">
    <location>
        <begin position="229"/>
        <end position="239"/>
    </location>
</feature>
<dbReference type="Gene3D" id="1.10.10.1200">
    <property type="entry name" value="MAGE homology domain, winged helix WH1 motif"/>
    <property type="match status" value="1"/>
</dbReference>
<dbReference type="InterPro" id="IPR041899">
    <property type="entry name" value="MAGE_WH2"/>
</dbReference>
<evidence type="ECO:0000313" key="3">
    <source>
        <dbReference type="EMBL" id="EAU83614.2"/>
    </source>
</evidence>
<dbReference type="Gene3D" id="1.10.10.1210">
    <property type="entry name" value="MAGE homology domain, winged helix WH2 motif"/>
    <property type="match status" value="1"/>
</dbReference>
<dbReference type="VEuPathDB" id="FungiDB:CC1G_07987"/>
<sequence>MARGVGTRSQRQAGPSQSQYGGTQTGRNTRSQRAGPSQTQALDDDDEDDYEDDEHGGPSQGMDVGEGDEVLLWSFVCFHGEKPYGNAFQEVTTRANDLVRIALFTEQKRMHLRREDITKKVLAPHPKLFKRVFAEAQKILRETFGMEMVELPTRAGLEQSEFASTQGPGAQTQQEEGSRRTTGIKKKAAATASKTYILRSCLNPSLIEIAAQTDNRLLAEELSDLPWASDDEEGGGGDEDERKPTSYGSIISWSHAEQVGSLGILYVVLALILVHGRVLPDADLRSYLKALHLPSTPARAPVHFTSSSPVHCLGTEEFLLNLARQNYIERRVVGESAAKKVAGGKRGRPTQTQRNQDDDGGTREMYEWRWGPRAMCEVGEEAVARFVAEFMITSEGDDDADEEDGEDARPANGRRRGGRQQPQRQSKKDKIQKMFEGIEKAAGGKLAEIR</sequence>